<feature type="domain" description="PilZ" evidence="4">
    <location>
        <begin position="113"/>
        <end position="217"/>
    </location>
</feature>
<evidence type="ECO:0000259" key="5">
    <source>
        <dbReference type="Pfam" id="PF12945"/>
    </source>
</evidence>
<evidence type="ECO:0000313" key="7">
    <source>
        <dbReference type="Proteomes" id="UP000596074"/>
    </source>
</evidence>
<dbReference type="RefSeq" id="WP_228344828.1">
    <property type="nucleotide sequence ID" value="NZ_CP046056.1"/>
</dbReference>
<name>A0A9X7UXK1_9GAMM</name>
<evidence type="ECO:0000256" key="3">
    <source>
        <dbReference type="ARBA" id="ARBA00023143"/>
    </source>
</evidence>
<feature type="domain" description="Type III secretion system flagellar brake protein YcgR PilZN" evidence="5">
    <location>
        <begin position="21"/>
        <end position="105"/>
    </location>
</feature>
<accession>A0A9X7UXK1</accession>
<evidence type="ECO:0000256" key="1">
    <source>
        <dbReference type="ARBA" id="ARBA00022636"/>
    </source>
</evidence>
<dbReference type="AlphaFoldDB" id="A0A9X7UXK1"/>
<keyword evidence="2" id="KW-0547">Nucleotide-binding</keyword>
<evidence type="ECO:0000256" key="2">
    <source>
        <dbReference type="ARBA" id="ARBA00022741"/>
    </source>
</evidence>
<dbReference type="Pfam" id="PF07238">
    <property type="entry name" value="PilZ"/>
    <property type="match status" value="1"/>
</dbReference>
<dbReference type="EMBL" id="CP046056">
    <property type="protein sequence ID" value="QQD24768.1"/>
    <property type="molecule type" value="Genomic_DNA"/>
</dbReference>
<organism evidence="6 7">
    <name type="scientific">Venatoribacter cucullus</name>
    <dbReference type="NCBI Taxonomy" id="2661630"/>
    <lineage>
        <taxon>Bacteria</taxon>
        <taxon>Pseudomonadati</taxon>
        <taxon>Pseudomonadota</taxon>
        <taxon>Gammaproteobacteria</taxon>
        <taxon>Oceanospirillales</taxon>
        <taxon>Oceanospirillaceae</taxon>
        <taxon>Venatoribacter</taxon>
    </lineage>
</organism>
<protein>
    <submittedName>
        <fullName evidence="6">Uncharacterized protein</fullName>
    </submittedName>
</protein>
<dbReference type="InterPro" id="IPR009875">
    <property type="entry name" value="PilZ_domain"/>
</dbReference>
<dbReference type="SUPFAM" id="SSF141371">
    <property type="entry name" value="PilZ domain-like"/>
    <property type="match status" value="2"/>
</dbReference>
<dbReference type="GO" id="GO:0035438">
    <property type="term" value="F:cyclic-di-GMP binding"/>
    <property type="evidence" value="ECO:0007669"/>
    <property type="project" value="InterPro"/>
</dbReference>
<gene>
    <name evidence="6" type="ORF">GJQ55_09965</name>
</gene>
<dbReference type="Gene3D" id="2.30.110.10">
    <property type="entry name" value="Electron Transport, Fmn-binding Protein, Chain A"/>
    <property type="match status" value="1"/>
</dbReference>
<sequence>MNQALNMEEKRTRFEDLRLLPGQPLQLDFDGYTSDRDKALLIGYRANQGIIVSTPVVNGSPMVLKLGAGLTVRLFAPQMNCACAFRTEVVHISRAPYSHLHLAMPENLVLGEVRRSVRARVSLITAVHYGEGFAKQSSAMVRDLSLGGARLQAKMLPVMNGEEIQLTAQVSVSGVERIINLNGIVRSVTQEDGVVGLGVQFVSMSDSDRITLHGYVLSNIYKQN</sequence>
<dbReference type="Gene3D" id="2.40.10.220">
    <property type="entry name" value="predicted glycosyltransferase like domains"/>
    <property type="match status" value="1"/>
</dbReference>
<dbReference type="InterPro" id="IPR012349">
    <property type="entry name" value="Split_barrel_FMN-bd"/>
</dbReference>
<dbReference type="InterPro" id="IPR009926">
    <property type="entry name" value="T3SS_YcgR_PilZN"/>
</dbReference>
<dbReference type="Pfam" id="PF12945">
    <property type="entry name" value="PilZNR"/>
    <property type="match status" value="1"/>
</dbReference>
<keyword evidence="7" id="KW-1185">Reference proteome</keyword>
<reference evidence="6 7" key="1">
    <citation type="submission" date="2019-11" db="EMBL/GenBank/DDBJ databases">
        <title>Venatorbacter sp. nov. a predator of Campylobacter and other Gram-negative bacteria.</title>
        <authorList>
            <person name="Saeedi A."/>
            <person name="Cummings N.J."/>
            <person name="Connerton I.F."/>
            <person name="Connerton P.L."/>
        </authorList>
    </citation>
    <scope>NUCLEOTIDE SEQUENCE [LARGE SCALE GENOMIC DNA]</scope>
    <source>
        <strain evidence="6">XL5</strain>
    </source>
</reference>
<keyword evidence="3" id="KW-0975">Bacterial flagellum</keyword>
<proteinExistence type="predicted"/>
<dbReference type="KEGG" id="vcw:GJQ55_09965"/>
<dbReference type="Proteomes" id="UP000596074">
    <property type="component" value="Chromosome"/>
</dbReference>
<evidence type="ECO:0000313" key="6">
    <source>
        <dbReference type="EMBL" id="QQD24768.1"/>
    </source>
</evidence>
<evidence type="ECO:0000259" key="4">
    <source>
        <dbReference type="Pfam" id="PF07238"/>
    </source>
</evidence>
<keyword evidence="1" id="KW-0973">c-di-GMP</keyword>